<evidence type="ECO:0000313" key="6">
    <source>
        <dbReference type="Proteomes" id="UP000541444"/>
    </source>
</evidence>
<evidence type="ECO:0000259" key="4">
    <source>
        <dbReference type="PROSITE" id="PS51752"/>
    </source>
</evidence>
<dbReference type="PANTHER" id="PTHR47293:SF68">
    <property type="entry name" value="JACALIN-RELATED LECTIN 3"/>
    <property type="match status" value="1"/>
</dbReference>
<dbReference type="PANTHER" id="PTHR47293">
    <property type="entry name" value="JACALIN-RELATED LECTIN 3"/>
    <property type="match status" value="1"/>
</dbReference>
<dbReference type="InterPro" id="IPR036404">
    <property type="entry name" value="Jacalin-like_lectin_dom_sf"/>
</dbReference>
<dbReference type="InterPro" id="IPR001229">
    <property type="entry name" value="Jacalin-like_lectin_dom"/>
</dbReference>
<evidence type="ECO:0000256" key="1">
    <source>
        <dbReference type="ARBA" id="ARBA00006568"/>
    </source>
</evidence>
<dbReference type="PROSITE" id="PS51752">
    <property type="entry name" value="JACALIN_LECTIN"/>
    <property type="match status" value="2"/>
</dbReference>
<dbReference type="AlphaFoldDB" id="A0A7J7P8S6"/>
<dbReference type="Pfam" id="PF01419">
    <property type="entry name" value="Jacalin"/>
    <property type="match status" value="1"/>
</dbReference>
<keyword evidence="2" id="KW-0430">Lectin</keyword>
<comment type="caution">
    <text evidence="5">The sequence shown here is derived from an EMBL/GenBank/DDBJ whole genome shotgun (WGS) entry which is preliminary data.</text>
</comment>
<organism evidence="5 6">
    <name type="scientific">Kingdonia uniflora</name>
    <dbReference type="NCBI Taxonomy" id="39325"/>
    <lineage>
        <taxon>Eukaryota</taxon>
        <taxon>Viridiplantae</taxon>
        <taxon>Streptophyta</taxon>
        <taxon>Embryophyta</taxon>
        <taxon>Tracheophyta</taxon>
        <taxon>Spermatophyta</taxon>
        <taxon>Magnoliopsida</taxon>
        <taxon>Ranunculales</taxon>
        <taxon>Circaeasteraceae</taxon>
        <taxon>Kingdonia</taxon>
    </lineage>
</organism>
<name>A0A7J7P8S6_9MAGN</name>
<sequence length="234" mass="25265">MDCHEYEKNQISVGPWGGQGGTMFDDGLNKTIRQMVIGHGPGIDSIQTEYDREGSSVWYGKHGGVGGAKVDKIKLDFPHEYLTTVSGYYGSIKNGDTIFILSLTLQTNKQKYGPFGTNQGTYFSFLTTGGTIVRFHGSSSWYLDSIGVCLKPLTKPYPSKVPFSDFSETHDTSSTSEGESNHKLVSFPSSTTKGTTTTVGSSMSYGPWGGNGGTAFDDGVYTGVDKRILLQQAS</sequence>
<dbReference type="SMART" id="SM00915">
    <property type="entry name" value="Jacalin"/>
    <property type="match status" value="1"/>
</dbReference>
<dbReference type="SUPFAM" id="SSF51101">
    <property type="entry name" value="Mannose-binding lectins"/>
    <property type="match status" value="2"/>
</dbReference>
<comment type="similarity">
    <text evidence="1">Belongs to the jacalin lectin family.</text>
</comment>
<feature type="compositionally biased region" description="Low complexity" evidence="3">
    <location>
        <begin position="186"/>
        <end position="204"/>
    </location>
</feature>
<dbReference type="GO" id="GO:0030246">
    <property type="term" value="F:carbohydrate binding"/>
    <property type="evidence" value="ECO:0007669"/>
    <property type="project" value="UniProtKB-KW"/>
</dbReference>
<proteinExistence type="inferred from homology"/>
<dbReference type="OrthoDB" id="1901752at2759"/>
<feature type="region of interest" description="Disordered" evidence="3">
    <location>
        <begin position="168"/>
        <end position="204"/>
    </location>
</feature>
<dbReference type="Proteomes" id="UP000541444">
    <property type="component" value="Unassembled WGS sequence"/>
</dbReference>
<dbReference type="InterPro" id="IPR033734">
    <property type="entry name" value="Jacalin-like_lectin_dom_plant"/>
</dbReference>
<gene>
    <name evidence="5" type="ORF">GIB67_022735</name>
</gene>
<accession>A0A7J7P8S6</accession>
<dbReference type="Gene3D" id="2.100.10.30">
    <property type="entry name" value="Jacalin-like lectin domain"/>
    <property type="match status" value="1"/>
</dbReference>
<dbReference type="CDD" id="cd09612">
    <property type="entry name" value="Jacalin"/>
    <property type="match status" value="1"/>
</dbReference>
<evidence type="ECO:0000256" key="3">
    <source>
        <dbReference type="SAM" id="MobiDB-lite"/>
    </source>
</evidence>
<evidence type="ECO:0000313" key="5">
    <source>
        <dbReference type="EMBL" id="KAF6175733.1"/>
    </source>
</evidence>
<feature type="domain" description="Jacalin-type lectin" evidence="4">
    <location>
        <begin position="202"/>
        <end position="234"/>
    </location>
</feature>
<dbReference type="EMBL" id="JACGCM010000155">
    <property type="protein sequence ID" value="KAF6175733.1"/>
    <property type="molecule type" value="Genomic_DNA"/>
</dbReference>
<dbReference type="FunFam" id="2.100.10.30:FF:000001">
    <property type="entry name" value="Jacalin-related lectin 33"/>
    <property type="match status" value="1"/>
</dbReference>
<reference evidence="5 6" key="1">
    <citation type="journal article" date="2020" name="IScience">
        <title>Genome Sequencing of the Endangered Kingdonia uniflora (Circaeasteraceae, Ranunculales) Reveals Potential Mechanisms of Evolutionary Specialization.</title>
        <authorList>
            <person name="Sun Y."/>
            <person name="Deng T."/>
            <person name="Zhang A."/>
            <person name="Moore M.J."/>
            <person name="Landis J.B."/>
            <person name="Lin N."/>
            <person name="Zhang H."/>
            <person name="Zhang X."/>
            <person name="Huang J."/>
            <person name="Zhang X."/>
            <person name="Sun H."/>
            <person name="Wang H."/>
        </authorList>
    </citation>
    <scope>NUCLEOTIDE SEQUENCE [LARGE SCALE GENOMIC DNA]</scope>
    <source>
        <strain evidence="5">TB1705</strain>
        <tissue evidence="5">Leaf</tissue>
    </source>
</reference>
<protein>
    <recommendedName>
        <fullName evidence="4">Jacalin-type lectin domain-containing protein</fullName>
    </recommendedName>
</protein>
<feature type="domain" description="Jacalin-type lectin" evidence="4">
    <location>
        <begin position="10"/>
        <end position="152"/>
    </location>
</feature>
<keyword evidence="6" id="KW-1185">Reference proteome</keyword>
<evidence type="ECO:0000256" key="2">
    <source>
        <dbReference type="ARBA" id="ARBA00022734"/>
    </source>
</evidence>